<sequence length="710" mass="74791">MRLIRADDMSVMKSRVIVVLSLLLSSLIAFHQPALAFANTTINFTLNTSGTIGSIGVDAIYNGSGGGGDYDKMVRWSADGRLWNFDRTLGSPTFGWRTSQSNGITVSGSASMMRLEIYPHPPTNCSGVNENDPCYWQTYDPWQGNYGGVQIQVDSTMGSNWLDVGQIDLPQLGVNGAFRLQGNILSHDAVPDNRVEVDIFQIDCNWHETCDHPPTNNRGVSIGAFASTKNKGNAWTGGIAYAGHYVIYIRDMLTGRHLHGIVDISPTNIPTIDLDAVCFGIPICTFDEGSSATATGGFHSLNPTRILDTRNGTGITNGPIRYGDGSQASTNPQFRADDAANHDLQVTGVGGIPTSGVSAVLLNVTAVAPATEGFITVGPRPAGVGDVFNDQFTYGEWPSASNLNTKIGTTVPNLVLARVGAGGKIRLYNFNGLTNVVADVAGWFDTNALTSTSQGSAFTGVTPQRLLDTRTGLGEQSAVQDGKFKPLDDRTFTVAGIAGIPSNADSVVLNITAVSPTGTGWVSAYPDNSTRPNASNLNVLAGNDRSNLAVVKVGSNGKVRLFVAEAGTHLIVDVFGYFKPSTSGDGKTTTVNPVRIFDTRTGVGTTETRMNAAEKRTVQVAGAFGIPSNATAVYLNVTSVNASAWGWLAVWPTGLPMPNSSNVNFAGGSIVPNMAIVKLGTGGTLQVYNDAGVSGTTTSDVLIDVLGYVT</sequence>
<evidence type="ECO:0000313" key="1">
    <source>
        <dbReference type="EMBL" id="CAB4763133.1"/>
    </source>
</evidence>
<gene>
    <name evidence="1" type="ORF">UFOPK2880_00236</name>
</gene>
<dbReference type="EMBL" id="CAEZZP010000007">
    <property type="protein sequence ID" value="CAB4763133.1"/>
    <property type="molecule type" value="Genomic_DNA"/>
</dbReference>
<dbReference type="AlphaFoldDB" id="A0A6J6UWN6"/>
<accession>A0A6J6UWN6</accession>
<organism evidence="1">
    <name type="scientific">freshwater metagenome</name>
    <dbReference type="NCBI Taxonomy" id="449393"/>
    <lineage>
        <taxon>unclassified sequences</taxon>
        <taxon>metagenomes</taxon>
        <taxon>ecological metagenomes</taxon>
    </lineage>
</organism>
<reference evidence="1" key="1">
    <citation type="submission" date="2020-05" db="EMBL/GenBank/DDBJ databases">
        <authorList>
            <person name="Chiriac C."/>
            <person name="Salcher M."/>
            <person name="Ghai R."/>
            <person name="Kavagutti S V."/>
        </authorList>
    </citation>
    <scope>NUCLEOTIDE SEQUENCE</scope>
</reference>
<protein>
    <submittedName>
        <fullName evidence="1">Unannotated protein</fullName>
    </submittedName>
</protein>
<name>A0A6J6UWN6_9ZZZZ</name>
<proteinExistence type="predicted"/>